<name>A0ACB9H005_CICIN</name>
<dbReference type="EMBL" id="CM042009">
    <property type="protein sequence ID" value="KAI3788656.1"/>
    <property type="molecule type" value="Genomic_DNA"/>
</dbReference>
<protein>
    <submittedName>
        <fullName evidence="1">Uncharacterized protein</fullName>
    </submittedName>
</protein>
<dbReference type="Proteomes" id="UP001055811">
    <property type="component" value="Linkage Group LG01"/>
</dbReference>
<accession>A0ACB9H005</accession>
<reference evidence="2" key="1">
    <citation type="journal article" date="2022" name="Mol. Ecol. Resour.">
        <title>The genomes of chicory, endive, great burdock and yacon provide insights into Asteraceae palaeo-polyploidization history and plant inulin production.</title>
        <authorList>
            <person name="Fan W."/>
            <person name="Wang S."/>
            <person name="Wang H."/>
            <person name="Wang A."/>
            <person name="Jiang F."/>
            <person name="Liu H."/>
            <person name="Zhao H."/>
            <person name="Xu D."/>
            <person name="Zhang Y."/>
        </authorList>
    </citation>
    <scope>NUCLEOTIDE SEQUENCE [LARGE SCALE GENOMIC DNA]</scope>
    <source>
        <strain evidence="2">cv. Punajuju</strain>
    </source>
</reference>
<proteinExistence type="predicted"/>
<keyword evidence="2" id="KW-1185">Reference proteome</keyword>
<organism evidence="1 2">
    <name type="scientific">Cichorium intybus</name>
    <name type="common">Chicory</name>
    <dbReference type="NCBI Taxonomy" id="13427"/>
    <lineage>
        <taxon>Eukaryota</taxon>
        <taxon>Viridiplantae</taxon>
        <taxon>Streptophyta</taxon>
        <taxon>Embryophyta</taxon>
        <taxon>Tracheophyta</taxon>
        <taxon>Spermatophyta</taxon>
        <taxon>Magnoliopsida</taxon>
        <taxon>eudicotyledons</taxon>
        <taxon>Gunneridae</taxon>
        <taxon>Pentapetalae</taxon>
        <taxon>asterids</taxon>
        <taxon>campanulids</taxon>
        <taxon>Asterales</taxon>
        <taxon>Asteraceae</taxon>
        <taxon>Cichorioideae</taxon>
        <taxon>Cichorieae</taxon>
        <taxon>Cichoriinae</taxon>
        <taxon>Cichorium</taxon>
    </lineage>
</organism>
<reference evidence="1 2" key="2">
    <citation type="journal article" date="2022" name="Mol. Ecol. Resour.">
        <title>The genomes of chicory, endive, great burdock and yacon provide insights into Asteraceae paleo-polyploidization history and plant inulin production.</title>
        <authorList>
            <person name="Fan W."/>
            <person name="Wang S."/>
            <person name="Wang H."/>
            <person name="Wang A."/>
            <person name="Jiang F."/>
            <person name="Liu H."/>
            <person name="Zhao H."/>
            <person name="Xu D."/>
            <person name="Zhang Y."/>
        </authorList>
    </citation>
    <scope>NUCLEOTIDE SEQUENCE [LARGE SCALE GENOMIC DNA]</scope>
    <source>
        <strain evidence="2">cv. Punajuju</strain>
        <tissue evidence="1">Leaves</tissue>
    </source>
</reference>
<evidence type="ECO:0000313" key="1">
    <source>
        <dbReference type="EMBL" id="KAI3788656.1"/>
    </source>
</evidence>
<evidence type="ECO:0000313" key="2">
    <source>
        <dbReference type="Proteomes" id="UP001055811"/>
    </source>
</evidence>
<sequence>MRLLPFIILCVIIIRVDTVSSVPLIIFSLQYPPPPPSSSAFSSSSSFIPNSKTSHPNHLRNSIKSISLMKNDSP</sequence>
<comment type="caution">
    <text evidence="1">The sequence shown here is derived from an EMBL/GenBank/DDBJ whole genome shotgun (WGS) entry which is preliminary data.</text>
</comment>
<gene>
    <name evidence="1" type="ORF">L2E82_01428</name>
</gene>